<dbReference type="PROSITE" id="PS51257">
    <property type="entry name" value="PROKAR_LIPOPROTEIN"/>
    <property type="match status" value="1"/>
</dbReference>
<feature type="signal peptide" evidence="1">
    <location>
        <begin position="1"/>
        <end position="21"/>
    </location>
</feature>
<dbReference type="RefSeq" id="WP_381421086.1">
    <property type="nucleotide sequence ID" value="NZ_JBHSDH010000011.1"/>
</dbReference>
<dbReference type="EMBL" id="JBHSDH010000011">
    <property type="protein sequence ID" value="MFC4291336.1"/>
    <property type="molecule type" value="Genomic_DNA"/>
</dbReference>
<organism evidence="3 4">
    <name type="scientific">Sphingorhabdus arenilitoris</name>
    <dbReference type="NCBI Taxonomy" id="1490041"/>
    <lineage>
        <taxon>Bacteria</taxon>
        <taxon>Pseudomonadati</taxon>
        <taxon>Pseudomonadota</taxon>
        <taxon>Alphaproteobacteria</taxon>
        <taxon>Sphingomonadales</taxon>
        <taxon>Sphingomonadaceae</taxon>
        <taxon>Sphingorhabdus</taxon>
    </lineage>
</organism>
<proteinExistence type="predicted"/>
<dbReference type="Gene3D" id="1.10.40.110">
    <property type="match status" value="1"/>
</dbReference>
<dbReference type="InterPro" id="IPR012336">
    <property type="entry name" value="Thioredoxin-like_fold"/>
</dbReference>
<dbReference type="InterPro" id="IPR036249">
    <property type="entry name" value="Thioredoxin-like_sf"/>
</dbReference>
<keyword evidence="1" id="KW-0732">Signal</keyword>
<evidence type="ECO:0000313" key="4">
    <source>
        <dbReference type="Proteomes" id="UP001595887"/>
    </source>
</evidence>
<evidence type="ECO:0000259" key="2">
    <source>
        <dbReference type="Pfam" id="PF13462"/>
    </source>
</evidence>
<protein>
    <submittedName>
        <fullName evidence="3">Thioredoxin domain-containing protein</fullName>
    </submittedName>
</protein>
<dbReference type="SUPFAM" id="SSF52833">
    <property type="entry name" value="Thioredoxin-like"/>
    <property type="match status" value="1"/>
</dbReference>
<name>A0ABV8RDD7_9SPHN</name>
<sequence>MKSKFALLAFSAMALSLSACGSDKSGAPVSGEPLAKVAAPDGKSWTEVISKTEQGGYKMGNPDAKLQLVEYGAITCPGCAQFHVQSKTELEEMVATGVVAFEFRPFLVHGIQDVPGFLLAKCNGPEAFFGISDQMYNRQAEWLGKMQTLSEADRAKAGTLQPNDLIKFLAEKMDLVNFVKPLGVSEDAANQCLSDQKTFEALVKESETAQKDQKVSGTPAFFLNGADLQVGNWAGVKAALKNAGAS</sequence>
<reference evidence="4" key="1">
    <citation type="journal article" date="2019" name="Int. J. Syst. Evol. Microbiol.">
        <title>The Global Catalogue of Microorganisms (GCM) 10K type strain sequencing project: providing services to taxonomists for standard genome sequencing and annotation.</title>
        <authorList>
            <consortium name="The Broad Institute Genomics Platform"/>
            <consortium name="The Broad Institute Genome Sequencing Center for Infectious Disease"/>
            <person name="Wu L."/>
            <person name="Ma J."/>
        </authorList>
    </citation>
    <scope>NUCLEOTIDE SEQUENCE [LARGE SCALE GENOMIC DNA]</scope>
    <source>
        <strain evidence="4">CECT 8531</strain>
    </source>
</reference>
<keyword evidence="4" id="KW-1185">Reference proteome</keyword>
<evidence type="ECO:0000313" key="3">
    <source>
        <dbReference type="EMBL" id="MFC4291336.1"/>
    </source>
</evidence>
<dbReference type="Gene3D" id="3.40.30.10">
    <property type="entry name" value="Glutaredoxin"/>
    <property type="match status" value="1"/>
</dbReference>
<gene>
    <name evidence="3" type="ORF">ACFOWX_02790</name>
</gene>
<dbReference type="Proteomes" id="UP001595887">
    <property type="component" value="Unassembled WGS sequence"/>
</dbReference>
<comment type="caution">
    <text evidence="3">The sequence shown here is derived from an EMBL/GenBank/DDBJ whole genome shotgun (WGS) entry which is preliminary data.</text>
</comment>
<feature type="domain" description="Thioredoxin-like fold" evidence="2">
    <location>
        <begin position="56"/>
        <end position="241"/>
    </location>
</feature>
<feature type="chain" id="PRO_5045456173" evidence="1">
    <location>
        <begin position="22"/>
        <end position="246"/>
    </location>
</feature>
<dbReference type="Pfam" id="PF13462">
    <property type="entry name" value="Thioredoxin_4"/>
    <property type="match status" value="1"/>
</dbReference>
<accession>A0ABV8RDD7</accession>
<evidence type="ECO:0000256" key="1">
    <source>
        <dbReference type="SAM" id="SignalP"/>
    </source>
</evidence>